<dbReference type="SUPFAM" id="SSF53756">
    <property type="entry name" value="UDP-Glycosyltransferase/glycogen phosphorylase"/>
    <property type="match status" value="1"/>
</dbReference>
<evidence type="ECO:0000256" key="1">
    <source>
        <dbReference type="ARBA" id="ARBA00022679"/>
    </source>
</evidence>
<proteinExistence type="predicted"/>
<dbReference type="Proteomes" id="UP000315103">
    <property type="component" value="Unassembled WGS sequence"/>
</dbReference>
<evidence type="ECO:0000313" key="4">
    <source>
        <dbReference type="Proteomes" id="UP000315103"/>
    </source>
</evidence>
<dbReference type="PANTHER" id="PTHR46401">
    <property type="entry name" value="GLYCOSYLTRANSFERASE WBBK-RELATED"/>
    <property type="match status" value="1"/>
</dbReference>
<dbReference type="RefSeq" id="WP_145284576.1">
    <property type="nucleotide sequence ID" value="NZ_VMSJ01000001.1"/>
</dbReference>
<feature type="domain" description="Glycosyl transferase family 1" evidence="2">
    <location>
        <begin position="176"/>
        <end position="344"/>
    </location>
</feature>
<dbReference type="PANTHER" id="PTHR46401:SF2">
    <property type="entry name" value="GLYCOSYLTRANSFERASE WBBK-RELATED"/>
    <property type="match status" value="1"/>
</dbReference>
<dbReference type="EMBL" id="VMSJ01000001">
    <property type="protein sequence ID" value="TVT28912.1"/>
    <property type="molecule type" value="Genomic_DNA"/>
</dbReference>
<evidence type="ECO:0000259" key="2">
    <source>
        <dbReference type="Pfam" id="PF00534"/>
    </source>
</evidence>
<dbReference type="AlphaFoldDB" id="A0A558AXC5"/>
<evidence type="ECO:0000313" key="3">
    <source>
        <dbReference type="EMBL" id="TVT28912.1"/>
    </source>
</evidence>
<dbReference type="Pfam" id="PF00534">
    <property type="entry name" value="Glycos_transf_1"/>
    <property type="match status" value="1"/>
</dbReference>
<dbReference type="Gene3D" id="3.40.50.2000">
    <property type="entry name" value="Glycogen Phosphorylase B"/>
    <property type="match status" value="1"/>
</dbReference>
<dbReference type="CDD" id="cd03801">
    <property type="entry name" value="GT4_PimA-like"/>
    <property type="match status" value="1"/>
</dbReference>
<organism evidence="3 4">
    <name type="scientific">Salinicoccus cyprini</name>
    <dbReference type="NCBI Taxonomy" id="2493691"/>
    <lineage>
        <taxon>Bacteria</taxon>
        <taxon>Bacillati</taxon>
        <taxon>Bacillota</taxon>
        <taxon>Bacilli</taxon>
        <taxon>Bacillales</taxon>
        <taxon>Staphylococcaceae</taxon>
        <taxon>Salinicoccus</taxon>
    </lineage>
</organism>
<accession>A0A558AXC5</accession>
<sequence length="365" mass="42135">MKLVYISSSILFSGSANSLHVMKMANSLSKNVNNVTLVVRGVLNKENYYEYYDVTQNFKVINFNVYKHKILAPFMYMSKVFINFYKLTKEQDTYFFGRDLLSLAGLSLFTRNIAIEVHDIPKSLIKKFILKKAVKYNKFKKVVVITDSLKRDLINLTKIEENRIIVLHDGSDIHSFSKFEDKNQIGYIGSVNRGRGIELIVELATIHSDKKFHIVGGTENDLRNKLEIDMIPKNLICHGYLSQKKVKTLVEKFYVVLAPYQEKVGVVKKGIDTSRWMSPIKLFEYMSYGKAIIVSDLPVLKEVIRDNFNGLIANPSDIEEWSRKIDLLYKDESTHAEIKSNAYNTLVENYTWDKRAVSIIEEVQN</sequence>
<name>A0A558AXC5_9STAP</name>
<reference evidence="3 4" key="1">
    <citation type="submission" date="2019-07" db="EMBL/GenBank/DDBJ databases">
        <title>Salinicoccus cyprini sp. nov., isolated from gastro-intestinal tract of mirror carp, Cyprinus carpio var. specularis, collected from Gobind Sagar Reservoir, Himachal Pradesh, India.</title>
        <authorList>
            <person name="Talwar C."/>
            <person name="Singh A.K."/>
            <person name="Lal R."/>
            <person name="Negi R.K."/>
        </authorList>
    </citation>
    <scope>NUCLEOTIDE SEQUENCE [LARGE SCALE GENOMIC DNA]</scope>
    <source>
        <strain evidence="3 4">CT19</strain>
    </source>
</reference>
<comment type="caution">
    <text evidence="3">The sequence shown here is derived from an EMBL/GenBank/DDBJ whole genome shotgun (WGS) entry which is preliminary data.</text>
</comment>
<gene>
    <name evidence="3" type="ORF">FO441_01130</name>
</gene>
<dbReference type="GO" id="GO:0009103">
    <property type="term" value="P:lipopolysaccharide biosynthetic process"/>
    <property type="evidence" value="ECO:0007669"/>
    <property type="project" value="TreeGrafter"/>
</dbReference>
<dbReference type="OrthoDB" id="9813214at2"/>
<keyword evidence="1 3" id="KW-0808">Transferase</keyword>
<protein>
    <submittedName>
        <fullName evidence="3">Glycosyltransferase family 4 protein</fullName>
    </submittedName>
</protein>
<keyword evidence="4" id="KW-1185">Reference proteome</keyword>
<dbReference type="InterPro" id="IPR001296">
    <property type="entry name" value="Glyco_trans_1"/>
</dbReference>
<dbReference type="GO" id="GO:0016757">
    <property type="term" value="F:glycosyltransferase activity"/>
    <property type="evidence" value="ECO:0007669"/>
    <property type="project" value="InterPro"/>
</dbReference>